<sequence length="99" mass="10854">MQSNSHKHNPGDFTPVINTSKCEGDGECTMVCPNSVFKIYHLSAEEKDRLPFIARLKVSAHGGKQARLIHAERCEGCGNCVSACHEKAVKLKKNQTADT</sequence>
<protein>
    <submittedName>
        <fullName evidence="9">Iron-sulfur cluster-binding protein</fullName>
    </submittedName>
</protein>
<keyword evidence="2" id="KW-0004">4Fe-4S</keyword>
<dbReference type="GO" id="GO:0051539">
    <property type="term" value="F:4 iron, 4 sulfur cluster binding"/>
    <property type="evidence" value="ECO:0007669"/>
    <property type="project" value="UniProtKB-KW"/>
</dbReference>
<accession>D2BID4</accession>
<evidence type="ECO:0000256" key="7">
    <source>
        <dbReference type="ARBA" id="ARBA00023014"/>
    </source>
</evidence>
<evidence type="ECO:0000259" key="8">
    <source>
        <dbReference type="PROSITE" id="PS51379"/>
    </source>
</evidence>
<evidence type="ECO:0000256" key="2">
    <source>
        <dbReference type="ARBA" id="ARBA00022485"/>
    </source>
</evidence>
<evidence type="ECO:0000256" key="5">
    <source>
        <dbReference type="ARBA" id="ARBA00022982"/>
    </source>
</evidence>
<dbReference type="HOGENOM" id="CLU_139698_5_2_0"/>
<evidence type="ECO:0000313" key="9">
    <source>
        <dbReference type="EMBL" id="ACZ62084.1"/>
    </source>
</evidence>
<dbReference type="Proteomes" id="UP000002506">
    <property type="component" value="Chromosome"/>
</dbReference>
<evidence type="ECO:0000256" key="1">
    <source>
        <dbReference type="ARBA" id="ARBA00022448"/>
    </source>
</evidence>
<keyword evidence="4" id="KW-0677">Repeat</keyword>
<dbReference type="Gene3D" id="3.30.70.20">
    <property type="match status" value="1"/>
</dbReference>
<keyword evidence="6" id="KW-0408">Iron</keyword>
<proteinExistence type="predicted"/>
<dbReference type="InterPro" id="IPR050572">
    <property type="entry name" value="Fe-S_Ferredoxin"/>
</dbReference>
<dbReference type="Pfam" id="PF13237">
    <property type="entry name" value="Fer4_10"/>
    <property type="match status" value="1"/>
</dbReference>
<feature type="domain" description="4Fe-4S ferredoxin-type" evidence="8">
    <location>
        <begin position="13"/>
        <end position="42"/>
    </location>
</feature>
<dbReference type="OrthoDB" id="9803192at2"/>
<evidence type="ECO:0000256" key="3">
    <source>
        <dbReference type="ARBA" id="ARBA00022723"/>
    </source>
</evidence>
<dbReference type="AlphaFoldDB" id="D2BID4"/>
<evidence type="ECO:0000256" key="6">
    <source>
        <dbReference type="ARBA" id="ARBA00023004"/>
    </source>
</evidence>
<dbReference type="eggNOG" id="COG1146">
    <property type="taxonomic scope" value="Bacteria"/>
</dbReference>
<dbReference type="KEGG" id="dev:DhcVS_965"/>
<evidence type="ECO:0000256" key="4">
    <source>
        <dbReference type="ARBA" id="ARBA00022737"/>
    </source>
</evidence>
<feature type="domain" description="4Fe-4S ferredoxin-type" evidence="8">
    <location>
        <begin position="65"/>
        <end position="94"/>
    </location>
</feature>
<keyword evidence="7" id="KW-0411">Iron-sulfur</keyword>
<keyword evidence="5" id="KW-0249">Electron transport</keyword>
<organism evidence="9 10">
    <name type="scientific">Dehalococcoides mccartyi (strain VS)</name>
    <dbReference type="NCBI Taxonomy" id="311424"/>
    <lineage>
        <taxon>Bacteria</taxon>
        <taxon>Bacillati</taxon>
        <taxon>Chloroflexota</taxon>
        <taxon>Dehalococcoidia</taxon>
        <taxon>Dehalococcoidales</taxon>
        <taxon>Dehalococcoidaceae</taxon>
        <taxon>Dehalococcoides</taxon>
    </lineage>
</organism>
<dbReference type="PROSITE" id="PS51379">
    <property type="entry name" value="4FE4S_FER_2"/>
    <property type="match status" value="2"/>
</dbReference>
<dbReference type="PANTHER" id="PTHR43687:SF6">
    <property type="entry name" value="L-ASPARTATE SEMIALDEHYDE SULFURTRANSFERASE IRON-SULFUR SUBUNIT"/>
    <property type="match status" value="1"/>
</dbReference>
<keyword evidence="1" id="KW-0813">Transport</keyword>
<evidence type="ECO:0000313" key="10">
    <source>
        <dbReference type="Proteomes" id="UP000002506"/>
    </source>
</evidence>
<dbReference type="GO" id="GO:0046872">
    <property type="term" value="F:metal ion binding"/>
    <property type="evidence" value="ECO:0007669"/>
    <property type="project" value="UniProtKB-KW"/>
</dbReference>
<dbReference type="EMBL" id="CP001827">
    <property type="protein sequence ID" value="ACZ62084.1"/>
    <property type="molecule type" value="Genomic_DNA"/>
</dbReference>
<dbReference type="RefSeq" id="WP_012882234.1">
    <property type="nucleotide sequence ID" value="NC_013552.1"/>
</dbReference>
<keyword evidence="3" id="KW-0479">Metal-binding</keyword>
<gene>
    <name evidence="9" type="ordered locus">DhcVS_965</name>
</gene>
<dbReference type="PANTHER" id="PTHR43687">
    <property type="entry name" value="ADENYLYLSULFATE REDUCTASE, BETA SUBUNIT"/>
    <property type="match status" value="1"/>
</dbReference>
<dbReference type="InterPro" id="IPR017896">
    <property type="entry name" value="4Fe4S_Fe-S-bd"/>
</dbReference>
<name>D2BID4_DEHMV</name>
<dbReference type="SUPFAM" id="SSF54862">
    <property type="entry name" value="4Fe-4S ferredoxins"/>
    <property type="match status" value="1"/>
</dbReference>
<reference evidence="9 10" key="1">
    <citation type="journal article" date="2009" name="PLoS Genet.">
        <title>Localized plasticity in the streamlined genomes of vinyl chloride respiring Dehalococcoides.</title>
        <authorList>
            <person name="McMurdie P.J."/>
            <person name="Behrens S.F."/>
            <person name="Muller J.A."/>
            <person name="Goke J."/>
            <person name="Ritalahti K.M."/>
            <person name="Wagner R."/>
            <person name="Goltsman E."/>
            <person name="Lapidus A."/>
            <person name="Holmes S."/>
            <person name="Loffler F.E."/>
            <person name="Spormann A.M."/>
        </authorList>
    </citation>
    <scope>NUCLEOTIDE SEQUENCE [LARGE SCALE GENOMIC DNA]</scope>
    <source>
        <strain evidence="9 10">VS</strain>
    </source>
</reference>